<feature type="compositionally biased region" description="Basic and acidic residues" evidence="1">
    <location>
        <begin position="514"/>
        <end position="534"/>
    </location>
</feature>
<dbReference type="STRING" id="278856.A0A212EQH6"/>
<reference evidence="2 3" key="1">
    <citation type="journal article" date="2011" name="Cell">
        <title>The monarch butterfly genome yields insights into long-distance migration.</title>
        <authorList>
            <person name="Zhan S."/>
            <person name="Merlin C."/>
            <person name="Boore J.L."/>
            <person name="Reppert S.M."/>
        </authorList>
    </citation>
    <scope>NUCLEOTIDE SEQUENCE [LARGE SCALE GENOMIC DNA]</scope>
    <source>
        <strain evidence="2">F-2</strain>
    </source>
</reference>
<dbReference type="InParanoid" id="A0A212EQH6"/>
<feature type="compositionally biased region" description="Basic residues" evidence="1">
    <location>
        <begin position="683"/>
        <end position="698"/>
    </location>
</feature>
<keyword evidence="3" id="KW-1185">Reference proteome</keyword>
<feature type="compositionally biased region" description="Polar residues" evidence="1">
    <location>
        <begin position="363"/>
        <end position="375"/>
    </location>
</feature>
<feature type="compositionally biased region" description="Low complexity" evidence="1">
    <location>
        <begin position="724"/>
        <end position="734"/>
    </location>
</feature>
<dbReference type="Proteomes" id="UP000007151">
    <property type="component" value="Unassembled WGS sequence"/>
</dbReference>
<dbReference type="EMBL" id="AGBW02013269">
    <property type="protein sequence ID" value="OWR43738.1"/>
    <property type="molecule type" value="Genomic_DNA"/>
</dbReference>
<evidence type="ECO:0000313" key="3">
    <source>
        <dbReference type="Proteomes" id="UP000007151"/>
    </source>
</evidence>
<feature type="compositionally biased region" description="Polar residues" evidence="1">
    <location>
        <begin position="301"/>
        <end position="318"/>
    </location>
</feature>
<protein>
    <submittedName>
        <fullName evidence="2">Uncharacterized protein</fullName>
    </submittedName>
</protein>
<feature type="compositionally biased region" description="Low complexity" evidence="1">
    <location>
        <begin position="535"/>
        <end position="547"/>
    </location>
</feature>
<feature type="compositionally biased region" description="Low complexity" evidence="1">
    <location>
        <begin position="241"/>
        <end position="253"/>
    </location>
</feature>
<comment type="caution">
    <text evidence="2">The sequence shown here is derived from an EMBL/GenBank/DDBJ whole genome shotgun (WGS) entry which is preliminary data.</text>
</comment>
<feature type="compositionally biased region" description="Polar residues" evidence="1">
    <location>
        <begin position="226"/>
        <end position="236"/>
    </location>
</feature>
<feature type="region of interest" description="Disordered" evidence="1">
    <location>
        <begin position="301"/>
        <end position="337"/>
    </location>
</feature>
<evidence type="ECO:0000313" key="2">
    <source>
        <dbReference type="EMBL" id="OWR43738.1"/>
    </source>
</evidence>
<sequence length="748" mass="83557">MIDKIVQISKSVSKSSDATSLVFLVLDDHGTSCSSFMLSVMPKDPNPQQTLKTMENKVKEAKYTYEIALWMSRNPTRDISEMDLDLKAEYAHYKKPSNASEESHIEQEARESVLCMLHRGMGANQDSNAMTSSYYNYDTIVMGVSARPPGRNYVPHLVHRTIASSLPYQQRLQIPQHTSTMSLQEPGTSGLQVQRSNTSMEYLQPPPLSSGGSAVTVRVISESESETMTPQRISLQPSPTPSRSSMQSSSTHTLRVQEPETNVTTLIHSLPDLTIEPSTPRTTSSPTHPIHISASVKLYRSHQQLLSQRQKTQGQYLTPDQRGASYPPPSPTRGSLKRGLAFSYSFKHPPLYKMGHVASQSTTQFEPVASTSQQVERTESPRPCSSLEKTEKKSKLTSSRRKRRDISQDRYSEPCTSHRDESPDPFRREESPSPSYRDESPGTSYRDESTDLSGIDRSSSLSHKDESPGTSYRGESPAYRDYRRSSSGRDKSSERSHEESPDPRSVELSPSSSYREKSPERYRDSSGSDRHKDMSSSPSRGSVSPDPAQRKKSFSSKAVSLSPIASTDEIPGLSIGDSSRTSLKEDDSQKSPDYRQKDKSPSARITDESWSGSTERLEIRKPALRPTREQTPGPSRRIRSLSPVVICDIPIFYQGESSSNIIQPTPLKRGLEEPSASTSKPSPRVKRKSFFRRSKKKEKGTSRSILESCISGQKSDSESEYSSKEPSPSTSAKSKTSENGKRRWFRRH</sequence>
<dbReference type="KEGG" id="dpl:KGM_203312"/>
<dbReference type="eggNOG" id="KOG3521">
    <property type="taxonomic scope" value="Eukaryota"/>
</dbReference>
<gene>
    <name evidence="2" type="ORF">KGM_203312</name>
</gene>
<feature type="compositionally biased region" description="Low complexity" evidence="1">
    <location>
        <begin position="277"/>
        <end position="289"/>
    </location>
</feature>
<feature type="region of interest" description="Disordered" evidence="1">
    <location>
        <begin position="221"/>
        <end position="289"/>
    </location>
</feature>
<feature type="compositionally biased region" description="Basic and acidic residues" evidence="1">
    <location>
        <begin position="405"/>
        <end position="449"/>
    </location>
</feature>
<feature type="region of interest" description="Disordered" evidence="1">
    <location>
        <begin position="657"/>
        <end position="748"/>
    </location>
</feature>
<feature type="region of interest" description="Disordered" evidence="1">
    <location>
        <begin position="363"/>
        <end position="640"/>
    </location>
</feature>
<feature type="compositionally biased region" description="Basic and acidic residues" evidence="1">
    <location>
        <begin position="478"/>
        <end position="505"/>
    </location>
</feature>
<name>A0A212EQH6_DANPL</name>
<proteinExistence type="predicted"/>
<feature type="compositionally biased region" description="Polar residues" evidence="1">
    <location>
        <begin position="555"/>
        <end position="565"/>
    </location>
</feature>
<feature type="compositionally biased region" description="Basic and acidic residues" evidence="1">
    <location>
        <begin position="582"/>
        <end position="607"/>
    </location>
</feature>
<organism evidence="2 3">
    <name type="scientific">Danaus plexippus plexippus</name>
    <dbReference type="NCBI Taxonomy" id="278856"/>
    <lineage>
        <taxon>Eukaryota</taxon>
        <taxon>Metazoa</taxon>
        <taxon>Ecdysozoa</taxon>
        <taxon>Arthropoda</taxon>
        <taxon>Hexapoda</taxon>
        <taxon>Insecta</taxon>
        <taxon>Pterygota</taxon>
        <taxon>Neoptera</taxon>
        <taxon>Endopterygota</taxon>
        <taxon>Lepidoptera</taxon>
        <taxon>Glossata</taxon>
        <taxon>Ditrysia</taxon>
        <taxon>Papilionoidea</taxon>
        <taxon>Nymphalidae</taxon>
        <taxon>Danainae</taxon>
        <taxon>Danaini</taxon>
        <taxon>Danaina</taxon>
        <taxon>Danaus</taxon>
        <taxon>Danaus</taxon>
    </lineage>
</organism>
<dbReference type="AlphaFoldDB" id="A0A212EQH6"/>
<evidence type="ECO:0000256" key="1">
    <source>
        <dbReference type="SAM" id="MobiDB-lite"/>
    </source>
</evidence>
<accession>A0A212EQH6</accession>
<feature type="compositionally biased region" description="Polar residues" evidence="1">
    <location>
        <begin position="702"/>
        <end position="713"/>
    </location>
</feature>